<keyword evidence="3 5" id="KW-0378">Hydrolase</keyword>
<keyword evidence="7" id="KW-1185">Reference proteome</keyword>
<evidence type="ECO:0000256" key="3">
    <source>
        <dbReference type="ARBA" id="ARBA00022801"/>
    </source>
</evidence>
<evidence type="ECO:0000256" key="1">
    <source>
        <dbReference type="ARBA" id="ARBA00009232"/>
    </source>
</evidence>
<organism evidence="6 7">
    <name type="scientific">Deinococcus ruber</name>
    <dbReference type="NCBI Taxonomy" id="1848197"/>
    <lineage>
        <taxon>Bacteria</taxon>
        <taxon>Thermotogati</taxon>
        <taxon>Deinococcota</taxon>
        <taxon>Deinococci</taxon>
        <taxon>Deinococcales</taxon>
        <taxon>Deinococcaceae</taxon>
        <taxon>Deinococcus</taxon>
    </lineage>
</organism>
<dbReference type="HAMAP" id="MF_00527">
    <property type="entry name" value="3MGH"/>
    <property type="match status" value="1"/>
</dbReference>
<dbReference type="Gene3D" id="3.10.300.10">
    <property type="entry name" value="Methylpurine-DNA glycosylase (MPG)"/>
    <property type="match status" value="1"/>
</dbReference>
<dbReference type="PANTHER" id="PTHR10429:SF0">
    <property type="entry name" value="DNA-3-METHYLADENINE GLYCOSYLASE"/>
    <property type="match status" value="1"/>
</dbReference>
<dbReference type="SUPFAM" id="SSF50486">
    <property type="entry name" value="FMT C-terminal domain-like"/>
    <property type="match status" value="1"/>
</dbReference>
<dbReference type="NCBIfam" id="TIGR00567">
    <property type="entry name" value="3mg"/>
    <property type="match status" value="1"/>
</dbReference>
<comment type="caution">
    <text evidence="6">The sequence shown here is derived from an EMBL/GenBank/DDBJ whole genome shotgun (WGS) entry which is preliminary data.</text>
</comment>
<reference evidence="6" key="2">
    <citation type="submission" date="2020-09" db="EMBL/GenBank/DDBJ databases">
        <authorList>
            <person name="Sun Q."/>
            <person name="Ohkuma M."/>
        </authorList>
    </citation>
    <scope>NUCLEOTIDE SEQUENCE</scope>
    <source>
        <strain evidence="6">JCM 31311</strain>
    </source>
</reference>
<evidence type="ECO:0000256" key="5">
    <source>
        <dbReference type="HAMAP-Rule" id="MF_00527"/>
    </source>
</evidence>
<dbReference type="GO" id="GO:0006284">
    <property type="term" value="P:base-excision repair"/>
    <property type="evidence" value="ECO:0007669"/>
    <property type="project" value="InterPro"/>
</dbReference>
<name>A0A918BY79_9DEIO</name>
<evidence type="ECO:0000313" key="6">
    <source>
        <dbReference type="EMBL" id="GGQ96791.1"/>
    </source>
</evidence>
<dbReference type="GO" id="GO:0003677">
    <property type="term" value="F:DNA binding"/>
    <property type="evidence" value="ECO:0007669"/>
    <property type="project" value="InterPro"/>
</dbReference>
<dbReference type="CDD" id="cd00540">
    <property type="entry name" value="AAG"/>
    <property type="match status" value="1"/>
</dbReference>
<dbReference type="Pfam" id="PF02245">
    <property type="entry name" value="Pur_DNA_glyco"/>
    <property type="match status" value="1"/>
</dbReference>
<dbReference type="EMBL" id="BMQL01000002">
    <property type="protein sequence ID" value="GGQ96791.1"/>
    <property type="molecule type" value="Genomic_DNA"/>
</dbReference>
<sequence length="223" mass="24610">MPVRAAELEASVYPKALTRYTRRVRLPYSPAFFARDPVKVARELLGSVLVRTLDDGRKMAGRVVEAEAYDCPRDPSCTAGRFHAARSAELSLPPGTFLFWVAHTHPLLQVACREEGISASVLLRALEPVEGVVTMLEFRPVTAPLNLTSGPAKLVQALHITPDFRGQMVNGEHLALYPGERVPDEQVTITARVGIQAGQNLPWRFTETGNRWISSGRPSMELL</sequence>
<dbReference type="InterPro" id="IPR003180">
    <property type="entry name" value="MPG"/>
</dbReference>
<dbReference type="InterPro" id="IPR036995">
    <property type="entry name" value="MPG_sf"/>
</dbReference>
<dbReference type="AlphaFoldDB" id="A0A918BY79"/>
<protein>
    <recommendedName>
        <fullName evidence="5">Putative 3-methyladenine DNA glycosylase</fullName>
        <ecNumber evidence="5">3.2.2.-</ecNumber>
    </recommendedName>
</protein>
<comment type="similarity">
    <text evidence="1 5">Belongs to the DNA glycosylase MPG family.</text>
</comment>
<proteinExistence type="inferred from homology"/>
<keyword evidence="4 5" id="KW-0234">DNA repair</keyword>
<dbReference type="EC" id="3.2.2.-" evidence="5"/>
<dbReference type="InterPro" id="IPR011034">
    <property type="entry name" value="Formyl_transferase-like_C_sf"/>
</dbReference>
<evidence type="ECO:0000256" key="2">
    <source>
        <dbReference type="ARBA" id="ARBA00022763"/>
    </source>
</evidence>
<dbReference type="PANTHER" id="PTHR10429">
    <property type="entry name" value="DNA-3-METHYLADENINE GLYCOSYLASE"/>
    <property type="match status" value="1"/>
</dbReference>
<reference evidence="6" key="1">
    <citation type="journal article" date="2014" name="Int. J. Syst. Evol. Microbiol.">
        <title>Complete genome sequence of Corynebacterium casei LMG S-19264T (=DSM 44701T), isolated from a smear-ripened cheese.</title>
        <authorList>
            <consortium name="US DOE Joint Genome Institute (JGI-PGF)"/>
            <person name="Walter F."/>
            <person name="Albersmeier A."/>
            <person name="Kalinowski J."/>
            <person name="Ruckert C."/>
        </authorList>
    </citation>
    <scope>NUCLEOTIDE SEQUENCE</scope>
    <source>
        <strain evidence="6">JCM 31311</strain>
    </source>
</reference>
<gene>
    <name evidence="6" type="ORF">GCM10008957_06330</name>
</gene>
<dbReference type="Proteomes" id="UP000603865">
    <property type="component" value="Unassembled WGS sequence"/>
</dbReference>
<evidence type="ECO:0000313" key="7">
    <source>
        <dbReference type="Proteomes" id="UP000603865"/>
    </source>
</evidence>
<evidence type="ECO:0000256" key="4">
    <source>
        <dbReference type="ARBA" id="ARBA00023204"/>
    </source>
</evidence>
<keyword evidence="2 5" id="KW-0227">DNA damage</keyword>
<accession>A0A918BY79</accession>
<dbReference type="GO" id="GO:0003905">
    <property type="term" value="F:alkylbase DNA N-glycosylase activity"/>
    <property type="evidence" value="ECO:0007669"/>
    <property type="project" value="InterPro"/>
</dbReference>